<dbReference type="GO" id="GO:0033202">
    <property type="term" value="C:DNA helicase complex"/>
    <property type="evidence" value="ECO:0007669"/>
    <property type="project" value="TreeGrafter"/>
</dbReference>
<dbReference type="PATRIC" id="fig|914150.5.peg.1672"/>
<keyword evidence="5 15" id="KW-0347">Helicase</keyword>
<dbReference type="InterPro" id="IPR000212">
    <property type="entry name" value="DNA_helicase_UvrD/REP"/>
</dbReference>
<evidence type="ECO:0000256" key="10">
    <source>
        <dbReference type="ARBA" id="ARBA00023235"/>
    </source>
</evidence>
<keyword evidence="2 15" id="KW-0547">Nucleotide-binding</keyword>
<dbReference type="KEGG" id="kge:TQ33_1651"/>
<dbReference type="GO" id="GO:0005829">
    <property type="term" value="C:cytosol"/>
    <property type="evidence" value="ECO:0007669"/>
    <property type="project" value="TreeGrafter"/>
</dbReference>
<evidence type="ECO:0000256" key="12">
    <source>
        <dbReference type="ARBA" id="ARBA00034808"/>
    </source>
</evidence>
<sequence length="1127" mass="128220">MTKLMSPPDQQVRQQAINAEESFIVQAPAGAGKTSLLTQRILNVLTTVEHPEEVVAMTFTRKAAAEMRHRLVESLLMAQGSEPEDAHQKTTWQLAKKVLQRDSELEWNLLQNSHRLRVTTIDSLSSMIANQMPVLSHSGGSLSITNYPQESYRRAAESILSYLDDADYGTHILKLLAHLDNQVEKLIGLLAQMLGKRDQWLRLLGAGELDIDILEDGINQIAQMRLQKLKAFQPAIEASGLLRGIHFASGFLEAKHELSALKDIDSLPELDYHNLEKWKALASFCLTGKGKFRKRLDKGVGLLADTALQGEDKKVGKALKAELKELFSEWAEIPEFAETLNDIVSLPKPVYSPEQQDILYSLLHLLRLVSGALTVDFQSNAEADFIEIALAADRALGFFDEPSELALKLDYQIKHLLVDEFQDTSFTQYQLLSKLISGWQVGDGRTLFLVGDPMQSIYRFREANVGLFIKTQQEGINNFSVTSLQLTANFRSSPSIIDWVNRRFEKIFPVNDDALLGAVSYSKAEAMKPDDEQHFVNFNVSFDMAGNNEAEQLAETIQQTIVKHPDESIAVLVRGRNHAQDLMGQLRASGISYYAKDMEYLSHKPCVSDIMVLGRLLLHPQDGIAWVALLKSPLIGLTLSQITHLHRTFGHHFWRWLEECETLQELDSDTTLRLSNAKTVISPILEDAGRKPLSQLVEAAWLALGGPSALLDDAERKDVYAVFELLMELEQVEWPLTFERINTAVTELFADQQADSAQVEIMTMHKSKGLEFDTVILPSLQRQKRADDHQLLLWEEFTVEDRAGYLLAPIQGAEQKDPIYQLARDIQSKKSVYEDARLLYVAATRAKKRLVLSCELKLKFDEEKSEWSYSSVDKRSLLHYLLPYYENLIEKQFNEVSANINTVSDEHSELSFYDGWYRLHNDFKTPHIENQLERSGDDLIEQEEVDFDWASDIARVVGLVVHKQLELIASQRQSFEELEASDYETIEVQLKELLHTDNDVTQAFQKAKQALSNVKNDEKGQWLLHKHQDSRCEWELTGTVADSSGRPMVRSFIIDRSFIDEQGTRWIIDYKTGDHKGSDVERFINAEVERYANQLKQYQHIVGKFEQRPSRMALYFPLLKQFVEISG</sequence>
<dbReference type="SUPFAM" id="SSF52540">
    <property type="entry name" value="P-loop containing nucleoside triphosphate hydrolases"/>
    <property type="match status" value="1"/>
</dbReference>
<evidence type="ECO:0000256" key="11">
    <source>
        <dbReference type="ARBA" id="ARBA00034617"/>
    </source>
</evidence>
<keyword evidence="10" id="KW-0413">Isomerase</keyword>
<dbReference type="GO" id="GO:0003677">
    <property type="term" value="F:DNA binding"/>
    <property type="evidence" value="ECO:0007669"/>
    <property type="project" value="UniProtKB-KW"/>
</dbReference>
<dbReference type="Gene3D" id="3.90.320.10">
    <property type="match status" value="1"/>
</dbReference>
<evidence type="ECO:0000313" key="19">
    <source>
        <dbReference type="Proteomes" id="UP000034071"/>
    </source>
</evidence>
<evidence type="ECO:0000256" key="3">
    <source>
        <dbReference type="ARBA" id="ARBA00022763"/>
    </source>
</evidence>
<dbReference type="GO" id="GO:0043138">
    <property type="term" value="F:3'-5' DNA helicase activity"/>
    <property type="evidence" value="ECO:0007669"/>
    <property type="project" value="UniProtKB-EC"/>
</dbReference>
<dbReference type="InterPro" id="IPR014016">
    <property type="entry name" value="UvrD-like_ATP-bd"/>
</dbReference>
<dbReference type="PANTHER" id="PTHR11070:SF2">
    <property type="entry name" value="ATP-DEPENDENT DNA HELICASE SRS2"/>
    <property type="match status" value="1"/>
</dbReference>
<evidence type="ECO:0000256" key="6">
    <source>
        <dbReference type="ARBA" id="ARBA00022839"/>
    </source>
</evidence>
<feature type="binding site" evidence="15">
    <location>
        <begin position="27"/>
        <end position="34"/>
    </location>
    <ligand>
        <name>ATP</name>
        <dbReference type="ChEBI" id="CHEBI:30616"/>
    </ligand>
</feature>
<evidence type="ECO:0000256" key="14">
    <source>
        <dbReference type="ARBA" id="ARBA00048988"/>
    </source>
</evidence>
<dbReference type="InterPro" id="IPR027417">
    <property type="entry name" value="P-loop_NTPase"/>
</dbReference>
<dbReference type="STRING" id="914150.TQ33_1651"/>
<evidence type="ECO:0000256" key="15">
    <source>
        <dbReference type="PROSITE-ProRule" id="PRU00560"/>
    </source>
</evidence>
<evidence type="ECO:0000256" key="4">
    <source>
        <dbReference type="ARBA" id="ARBA00022801"/>
    </source>
</evidence>
<reference evidence="18 19" key="1">
    <citation type="submission" date="2015-02" db="EMBL/GenBank/DDBJ databases">
        <title>Complete genome sequence of Kangiella geojedonensis strain YCS-5T.</title>
        <authorList>
            <person name="Kim K.M."/>
        </authorList>
    </citation>
    <scope>NUCLEOTIDE SEQUENCE [LARGE SCALE GENOMIC DNA]</scope>
    <source>
        <strain evidence="18 19">YCS-5</strain>
    </source>
</reference>
<dbReference type="InterPro" id="IPR011604">
    <property type="entry name" value="PDDEXK-like_dom_sf"/>
</dbReference>
<evidence type="ECO:0000256" key="7">
    <source>
        <dbReference type="ARBA" id="ARBA00022840"/>
    </source>
</evidence>
<keyword evidence="7 15" id="KW-0067">ATP-binding</keyword>
<dbReference type="InterPro" id="IPR038726">
    <property type="entry name" value="PDDEXK_AddAB-type"/>
</dbReference>
<keyword evidence="4 15" id="KW-0378">Hydrolase</keyword>
<feature type="domain" description="UvrD-like helicase C-terminal" evidence="17">
    <location>
        <begin position="494"/>
        <end position="769"/>
    </location>
</feature>
<evidence type="ECO:0000256" key="5">
    <source>
        <dbReference type="ARBA" id="ARBA00022806"/>
    </source>
</evidence>
<organism evidence="18 19">
    <name type="scientific">Kangiella geojedonensis</name>
    <dbReference type="NCBI Taxonomy" id="914150"/>
    <lineage>
        <taxon>Bacteria</taxon>
        <taxon>Pseudomonadati</taxon>
        <taxon>Pseudomonadota</taxon>
        <taxon>Gammaproteobacteria</taxon>
        <taxon>Kangiellales</taxon>
        <taxon>Kangiellaceae</taxon>
        <taxon>Kangiella</taxon>
    </lineage>
</organism>
<dbReference type="Gene3D" id="3.40.50.300">
    <property type="entry name" value="P-loop containing nucleotide triphosphate hydrolases"/>
    <property type="match status" value="4"/>
</dbReference>
<evidence type="ECO:0000256" key="9">
    <source>
        <dbReference type="ARBA" id="ARBA00023204"/>
    </source>
</evidence>
<keyword evidence="3" id="KW-0227">DNA damage</keyword>
<dbReference type="RefSeq" id="WP_052735258.1">
    <property type="nucleotide sequence ID" value="NZ_CP010975.1"/>
</dbReference>
<dbReference type="HOGENOM" id="CLU_009270_0_0_6"/>
<dbReference type="Pfam" id="PF13361">
    <property type="entry name" value="UvrD_C"/>
    <property type="match status" value="2"/>
</dbReference>
<evidence type="ECO:0000259" key="17">
    <source>
        <dbReference type="PROSITE" id="PS51217"/>
    </source>
</evidence>
<evidence type="ECO:0000256" key="8">
    <source>
        <dbReference type="ARBA" id="ARBA00023125"/>
    </source>
</evidence>
<dbReference type="EMBL" id="CP010975">
    <property type="protein sequence ID" value="AKE52594.1"/>
    <property type="molecule type" value="Genomic_DNA"/>
</dbReference>
<accession>A0A0F6TRQ0</accession>
<dbReference type="Pfam" id="PF12705">
    <property type="entry name" value="PDDEXK_1"/>
    <property type="match status" value="1"/>
</dbReference>
<evidence type="ECO:0000259" key="16">
    <source>
        <dbReference type="PROSITE" id="PS51198"/>
    </source>
</evidence>
<dbReference type="EC" id="5.6.2.4" evidence="12"/>
<evidence type="ECO:0000256" key="2">
    <source>
        <dbReference type="ARBA" id="ARBA00022741"/>
    </source>
</evidence>
<dbReference type="GO" id="GO:0005524">
    <property type="term" value="F:ATP binding"/>
    <property type="evidence" value="ECO:0007669"/>
    <property type="project" value="UniProtKB-UniRule"/>
</dbReference>
<dbReference type="Gene3D" id="1.10.486.10">
    <property type="entry name" value="PCRA, domain 4"/>
    <property type="match status" value="1"/>
</dbReference>
<keyword evidence="19" id="KW-1185">Reference proteome</keyword>
<gene>
    <name evidence="18" type="ORF">TQ33_1651</name>
</gene>
<evidence type="ECO:0000313" key="18">
    <source>
        <dbReference type="EMBL" id="AKE52594.1"/>
    </source>
</evidence>
<keyword evidence="1" id="KW-0540">Nuclease</keyword>
<name>A0A0F6TRQ0_9GAMM</name>
<comment type="catalytic activity">
    <reaction evidence="11">
        <text>Couples ATP hydrolysis with the unwinding of duplex DNA by translocating in the 3'-5' direction.</text>
        <dbReference type="EC" id="5.6.2.4"/>
    </reaction>
</comment>
<keyword evidence="8" id="KW-0238">DNA-binding</keyword>
<dbReference type="PANTHER" id="PTHR11070">
    <property type="entry name" value="UVRD / RECB / PCRA DNA HELICASE FAMILY MEMBER"/>
    <property type="match status" value="1"/>
</dbReference>
<keyword evidence="9" id="KW-0234">DNA repair</keyword>
<dbReference type="PROSITE" id="PS51198">
    <property type="entry name" value="UVRD_HELICASE_ATP_BIND"/>
    <property type="match status" value="1"/>
</dbReference>
<evidence type="ECO:0000256" key="1">
    <source>
        <dbReference type="ARBA" id="ARBA00022722"/>
    </source>
</evidence>
<dbReference type="GO" id="GO:0004527">
    <property type="term" value="F:exonuclease activity"/>
    <property type="evidence" value="ECO:0007669"/>
    <property type="project" value="UniProtKB-KW"/>
</dbReference>
<evidence type="ECO:0000256" key="13">
    <source>
        <dbReference type="ARBA" id="ARBA00034923"/>
    </source>
</evidence>
<dbReference type="InterPro" id="IPR014017">
    <property type="entry name" value="DNA_helicase_UvrD-like_C"/>
</dbReference>
<dbReference type="Proteomes" id="UP000034071">
    <property type="component" value="Chromosome"/>
</dbReference>
<keyword evidence="6" id="KW-0269">Exonuclease</keyword>
<dbReference type="GO" id="GO:0000725">
    <property type="term" value="P:recombinational repair"/>
    <property type="evidence" value="ECO:0007669"/>
    <property type="project" value="TreeGrafter"/>
</dbReference>
<comment type="catalytic activity">
    <reaction evidence="14">
        <text>ATP + H2O = ADP + phosphate + H(+)</text>
        <dbReference type="Rhea" id="RHEA:13065"/>
        <dbReference type="ChEBI" id="CHEBI:15377"/>
        <dbReference type="ChEBI" id="CHEBI:15378"/>
        <dbReference type="ChEBI" id="CHEBI:30616"/>
        <dbReference type="ChEBI" id="CHEBI:43474"/>
        <dbReference type="ChEBI" id="CHEBI:456216"/>
        <dbReference type="EC" id="5.6.2.4"/>
    </reaction>
</comment>
<proteinExistence type="predicted"/>
<dbReference type="AlphaFoldDB" id="A0A0F6TRQ0"/>
<feature type="domain" description="UvrD-like helicase ATP-binding" evidence="16">
    <location>
        <begin position="6"/>
        <end position="493"/>
    </location>
</feature>
<dbReference type="Pfam" id="PF00580">
    <property type="entry name" value="UvrD-helicase"/>
    <property type="match status" value="1"/>
</dbReference>
<protein>
    <recommendedName>
        <fullName evidence="12">DNA 3'-5' helicase</fullName>
        <ecNumber evidence="12">5.6.2.4</ecNumber>
    </recommendedName>
    <alternativeName>
        <fullName evidence="13">DNA 3'-5' helicase II</fullName>
    </alternativeName>
</protein>
<dbReference type="PROSITE" id="PS51217">
    <property type="entry name" value="UVRD_HELICASE_CTER"/>
    <property type="match status" value="1"/>
</dbReference>